<evidence type="ECO:0000256" key="2">
    <source>
        <dbReference type="ARBA" id="ARBA00011245"/>
    </source>
</evidence>
<dbReference type="PROSITE" id="PS51257">
    <property type="entry name" value="PROKAR_LIPOPROTEIN"/>
    <property type="match status" value="1"/>
</dbReference>
<dbReference type="AlphaFoldDB" id="A0A1H4EHV0"/>
<gene>
    <name evidence="7" type="ORF">SAMN05660909_03758</name>
</gene>
<evidence type="ECO:0000259" key="5">
    <source>
        <dbReference type="Pfam" id="PF07971"/>
    </source>
</evidence>
<reference evidence="8" key="1">
    <citation type="submission" date="2016-10" db="EMBL/GenBank/DDBJ databases">
        <authorList>
            <person name="Varghese N."/>
            <person name="Submissions S."/>
        </authorList>
    </citation>
    <scope>NUCLEOTIDE SEQUENCE [LARGE SCALE GENOMIC DNA]</scope>
    <source>
        <strain evidence="8">DSM 23920</strain>
    </source>
</reference>
<dbReference type="Gene3D" id="1.20.1050.60">
    <property type="entry name" value="alpha-1,2-mannosidase"/>
    <property type="match status" value="1"/>
</dbReference>
<protein>
    <submittedName>
        <fullName evidence="7">Alpha-1,2-mannosidase, putative</fullName>
    </submittedName>
</protein>
<dbReference type="InterPro" id="IPR041371">
    <property type="entry name" value="GH92_N"/>
</dbReference>
<organism evidence="7 8">
    <name type="scientific">Chitinophaga terrae</name>
    <name type="common">ex Kim and Jung 2007</name>
    <dbReference type="NCBI Taxonomy" id="408074"/>
    <lineage>
        <taxon>Bacteria</taxon>
        <taxon>Pseudomonadati</taxon>
        <taxon>Bacteroidota</taxon>
        <taxon>Chitinophagia</taxon>
        <taxon>Chitinophagales</taxon>
        <taxon>Chitinophagaceae</taxon>
        <taxon>Chitinophaga</taxon>
    </lineage>
</organism>
<dbReference type="InterPro" id="IPR012939">
    <property type="entry name" value="Glyco_hydro_92"/>
</dbReference>
<dbReference type="RefSeq" id="WP_089763460.1">
    <property type="nucleotide sequence ID" value="NZ_BKAT01000031.1"/>
</dbReference>
<dbReference type="PANTHER" id="PTHR12143">
    <property type="entry name" value="PEPTIDE N-GLYCANASE PNGASE -RELATED"/>
    <property type="match status" value="1"/>
</dbReference>
<dbReference type="NCBIfam" id="TIGR01180">
    <property type="entry name" value="aman2_put"/>
    <property type="match status" value="1"/>
</dbReference>
<dbReference type="InterPro" id="IPR008928">
    <property type="entry name" value="6-hairpin_glycosidase_sf"/>
</dbReference>
<name>A0A1H4EHV0_9BACT</name>
<dbReference type="Proteomes" id="UP000199656">
    <property type="component" value="Unassembled WGS sequence"/>
</dbReference>
<dbReference type="Pfam" id="PF07971">
    <property type="entry name" value="Glyco_hydro_92"/>
    <property type="match status" value="1"/>
</dbReference>
<evidence type="ECO:0000256" key="3">
    <source>
        <dbReference type="ARBA" id="ARBA00022837"/>
    </source>
</evidence>
<evidence type="ECO:0000256" key="1">
    <source>
        <dbReference type="ARBA" id="ARBA00001913"/>
    </source>
</evidence>
<accession>A0A1H4EHV0</accession>
<feature type="domain" description="Glycosyl hydrolase family 92 N-terminal" evidence="6">
    <location>
        <begin position="33"/>
        <end position="273"/>
    </location>
</feature>
<dbReference type="InterPro" id="IPR050883">
    <property type="entry name" value="PNGase"/>
</dbReference>
<comment type="subunit">
    <text evidence="2">Monomer.</text>
</comment>
<dbReference type="GO" id="GO:0030246">
    <property type="term" value="F:carbohydrate binding"/>
    <property type="evidence" value="ECO:0007669"/>
    <property type="project" value="InterPro"/>
</dbReference>
<dbReference type="FunFam" id="1.20.1050.60:FF:000001">
    <property type="entry name" value="Putative alpha-1,2-mannosidase"/>
    <property type="match status" value="1"/>
</dbReference>
<evidence type="ECO:0000259" key="6">
    <source>
        <dbReference type="Pfam" id="PF17678"/>
    </source>
</evidence>
<dbReference type="STRING" id="408074.SAMN05660909_03758"/>
<dbReference type="SUPFAM" id="SSF48208">
    <property type="entry name" value="Six-hairpin glycosidases"/>
    <property type="match status" value="1"/>
</dbReference>
<dbReference type="EMBL" id="FNRL01000018">
    <property type="protein sequence ID" value="SEA84654.1"/>
    <property type="molecule type" value="Genomic_DNA"/>
</dbReference>
<dbReference type="PANTHER" id="PTHR12143:SF39">
    <property type="entry name" value="SECRETED PROTEIN"/>
    <property type="match status" value="1"/>
</dbReference>
<feature type="signal peptide" evidence="4">
    <location>
        <begin position="1"/>
        <end position="19"/>
    </location>
</feature>
<keyword evidence="4" id="KW-0732">Signal</keyword>
<dbReference type="InterPro" id="IPR005887">
    <property type="entry name" value="GH92_a_mannosidase_put"/>
</dbReference>
<dbReference type="GO" id="GO:0000224">
    <property type="term" value="F:peptide-N4-(N-acetyl-beta-glucosaminyl)asparagine amidase activity"/>
    <property type="evidence" value="ECO:0007669"/>
    <property type="project" value="TreeGrafter"/>
</dbReference>
<comment type="cofactor">
    <cofactor evidence="1">
        <name>Ca(2+)</name>
        <dbReference type="ChEBI" id="CHEBI:29108"/>
    </cofactor>
</comment>
<sequence>MSRYLVLLFFIPFIAGCGATEDSQQVHVDVLSYVNPFIGTGGHGHTFPGATYPSGMVQVSPDTGLEEWDWCSGYHYSDSSIIGFSHTHLSGTGRSDLLDVMLMPYTGKIKLDRGSKTKPEEGYRSRFSHDEEVATPGYYKVKLKDYDITAEVTASPRCGFHRYTFPAAKESHIILDLSHHYATDSVLFTSVNVVDSCTLAGERKTKGWGEPGEKYWVNQRLFYAIKVSKPFHAAIAVDDKFIPAQSASGKQVKAVLNFETGKDEMVLVKVGISAVSVENALENLSAEIPGWDFNETLTQAQLKWEQELAKIRIEAPEKTRTIFYTALYHSLITPYLFNDVNKEYRGFDDKIHKAGDFTNYTALSLWDTFRSLNPLLTILEPGKVNDIIRSMLAQYDQYGLLPVWPLWSGETNCMIGYHSVPVIVDAYFKGIRNYDVNKAYEAMKHSAMQEGFGIPELKQFGYIPYDLYNKSVSTALEYCYDDWCIAQMARDLGKEEDYNYFMKRAMSYSTYFDQEYKLMNGFSSKGKFRRPFDPFFSSYGESDWVEGNAWQYSFFVPHDIQGLINLHGGREAFGRSLDSLFTVSSGLTGENVPVDISGLIGQYAHGNEPSHHVAYLYNYIGQPGKTQERLHQIMTTLYTDQPDGLAGNDDCGQMSAWYVFSALGFYPVNPASGIYVFGTPMVNKASIAVNNKTFTVTATGLSDKNRFVQGVKLNGKDYTKLFITHNDIINGGTLEFRMGPQPGKFEGAELPPSVSKGK</sequence>
<dbReference type="GO" id="GO:0005829">
    <property type="term" value="C:cytosol"/>
    <property type="evidence" value="ECO:0007669"/>
    <property type="project" value="TreeGrafter"/>
</dbReference>
<proteinExistence type="predicted"/>
<keyword evidence="8" id="KW-1185">Reference proteome</keyword>
<feature type="chain" id="PRO_5011610352" evidence="4">
    <location>
        <begin position="20"/>
        <end position="758"/>
    </location>
</feature>
<dbReference type="FunFam" id="3.30.2080.10:FF:000001">
    <property type="entry name" value="Alpha-1,2-mannosidase subfamily"/>
    <property type="match status" value="1"/>
</dbReference>
<dbReference type="GO" id="GO:0005975">
    <property type="term" value="P:carbohydrate metabolic process"/>
    <property type="evidence" value="ECO:0007669"/>
    <property type="project" value="InterPro"/>
</dbReference>
<dbReference type="Gene3D" id="2.70.98.10">
    <property type="match status" value="1"/>
</dbReference>
<dbReference type="Pfam" id="PF17678">
    <property type="entry name" value="Glyco_hydro_92N"/>
    <property type="match status" value="1"/>
</dbReference>
<dbReference type="GO" id="GO:0006516">
    <property type="term" value="P:glycoprotein catabolic process"/>
    <property type="evidence" value="ECO:0007669"/>
    <property type="project" value="TreeGrafter"/>
</dbReference>
<dbReference type="OrthoDB" id="9804511at2"/>
<keyword evidence="3" id="KW-0106">Calcium</keyword>
<dbReference type="InterPro" id="IPR014718">
    <property type="entry name" value="GH-type_carb-bd"/>
</dbReference>
<dbReference type="Gene3D" id="3.30.2080.10">
    <property type="entry name" value="GH92 mannosidase domain"/>
    <property type="match status" value="1"/>
</dbReference>
<evidence type="ECO:0000313" key="7">
    <source>
        <dbReference type="EMBL" id="SEA84654.1"/>
    </source>
</evidence>
<evidence type="ECO:0000313" key="8">
    <source>
        <dbReference type="Proteomes" id="UP000199656"/>
    </source>
</evidence>
<feature type="domain" description="Glycosyl hydrolase family 92" evidence="5">
    <location>
        <begin position="279"/>
        <end position="740"/>
    </location>
</feature>
<dbReference type="Gene3D" id="1.20.1610.10">
    <property type="entry name" value="alpha-1,2-mannosidases domains"/>
    <property type="match status" value="1"/>
</dbReference>
<evidence type="ECO:0000256" key="4">
    <source>
        <dbReference type="SAM" id="SignalP"/>
    </source>
</evidence>